<reference evidence="1" key="1">
    <citation type="submission" date="2020-07" db="EMBL/GenBank/DDBJ databases">
        <title>Complete genome sequence of Streptomyces phage Shady.</title>
        <authorList>
            <person name="Ortega C.A."/>
            <person name="Hernandez I."/>
            <person name="Guadalupe Vizoso-Pinto M."/>
            <person name="Clark J.D."/>
            <person name="Liu M."/>
            <person name="Burrowes B.H."/>
        </authorList>
    </citation>
    <scope>NUCLEOTIDE SEQUENCE</scope>
</reference>
<protein>
    <submittedName>
        <fullName evidence="1">Uncharacterized protein</fullName>
    </submittedName>
</protein>
<evidence type="ECO:0000313" key="1">
    <source>
        <dbReference type="EMBL" id="QPB09807.1"/>
    </source>
</evidence>
<sequence>MRNVWRVLFPDNKGGTWVTEVDAHELTGETTVKHQVWLKLCRDGADVEPNTGTAEIIGQLADEE</sequence>
<proteinExistence type="predicted"/>
<name>A0A873WE92_9CAUD</name>
<organism evidence="1 2">
    <name type="scientific">Streptomyces phage Shady</name>
    <dbReference type="NCBI Taxonomy" id="2767585"/>
    <lineage>
        <taxon>Viruses</taxon>
        <taxon>Duplodnaviria</taxon>
        <taxon>Heunggongvirae</taxon>
        <taxon>Uroviricota</taxon>
        <taxon>Caudoviricetes</taxon>
        <taxon>Colingsworthviridae</taxon>
        <taxon>Shadyvirus</taxon>
        <taxon>Shadyvirus shady</taxon>
    </lineage>
</organism>
<accession>A0A873WE92</accession>
<dbReference type="EMBL" id="MT701596">
    <property type="protein sequence ID" value="QPB09807.1"/>
    <property type="molecule type" value="Genomic_DNA"/>
</dbReference>
<dbReference type="Proteomes" id="UP000663311">
    <property type="component" value="Segment"/>
</dbReference>
<keyword evidence="2" id="KW-1185">Reference proteome</keyword>
<evidence type="ECO:0000313" key="2">
    <source>
        <dbReference type="Proteomes" id="UP000663311"/>
    </source>
</evidence>
<gene>
    <name evidence="1" type="ORF">CPT_Shady_046</name>
</gene>